<protein>
    <submittedName>
        <fullName evidence="1">Uncharacterized protein</fullName>
    </submittedName>
</protein>
<evidence type="ECO:0000313" key="2">
    <source>
        <dbReference type="Proteomes" id="UP000291084"/>
    </source>
</evidence>
<accession>A0A0S3T461</accession>
<name>A0A0S3T461_PHAAN</name>
<organism evidence="1 2">
    <name type="scientific">Vigna angularis var. angularis</name>
    <dbReference type="NCBI Taxonomy" id="157739"/>
    <lineage>
        <taxon>Eukaryota</taxon>
        <taxon>Viridiplantae</taxon>
        <taxon>Streptophyta</taxon>
        <taxon>Embryophyta</taxon>
        <taxon>Tracheophyta</taxon>
        <taxon>Spermatophyta</taxon>
        <taxon>Magnoliopsida</taxon>
        <taxon>eudicotyledons</taxon>
        <taxon>Gunneridae</taxon>
        <taxon>Pentapetalae</taxon>
        <taxon>rosids</taxon>
        <taxon>fabids</taxon>
        <taxon>Fabales</taxon>
        <taxon>Fabaceae</taxon>
        <taxon>Papilionoideae</taxon>
        <taxon>50 kb inversion clade</taxon>
        <taxon>NPAAA clade</taxon>
        <taxon>indigoferoid/millettioid clade</taxon>
        <taxon>Phaseoleae</taxon>
        <taxon>Vigna</taxon>
    </lineage>
</organism>
<dbReference type="AlphaFoldDB" id="A0A0S3T461"/>
<gene>
    <name evidence="1" type="primary">Vigan.10G130900</name>
    <name evidence="1" type="ORF">VIGAN_10130900</name>
</gene>
<sequence>LLGCWTVKAAGRAYCSWTCVLLQAAARVRHMCGRSTSSLLDVRILSAGLAAAQKMDAWCLPCLLDAPHGPSLCEPSVDVRCCPSWTLLSTLLDVRVECAGRAVSPKLLEA</sequence>
<keyword evidence="2" id="KW-1185">Reference proteome</keyword>
<dbReference type="EMBL" id="AP015043">
    <property type="protein sequence ID" value="BAT99797.1"/>
    <property type="molecule type" value="Genomic_DNA"/>
</dbReference>
<evidence type="ECO:0000313" key="1">
    <source>
        <dbReference type="EMBL" id="BAT99797.1"/>
    </source>
</evidence>
<feature type="non-terminal residue" evidence="1">
    <location>
        <position position="1"/>
    </location>
</feature>
<dbReference type="Proteomes" id="UP000291084">
    <property type="component" value="Chromosome 10"/>
</dbReference>
<proteinExistence type="predicted"/>
<reference evidence="1 2" key="1">
    <citation type="journal article" date="2015" name="Sci. Rep.">
        <title>The power of single molecule real-time sequencing technology in the de novo assembly of a eukaryotic genome.</title>
        <authorList>
            <person name="Sakai H."/>
            <person name="Naito K."/>
            <person name="Ogiso-Tanaka E."/>
            <person name="Takahashi Y."/>
            <person name="Iseki K."/>
            <person name="Muto C."/>
            <person name="Satou K."/>
            <person name="Teruya K."/>
            <person name="Shiroma A."/>
            <person name="Shimoji M."/>
            <person name="Hirano T."/>
            <person name="Itoh T."/>
            <person name="Kaga A."/>
            <person name="Tomooka N."/>
        </authorList>
    </citation>
    <scope>NUCLEOTIDE SEQUENCE [LARGE SCALE GENOMIC DNA]</scope>
    <source>
        <strain evidence="2">cv. Shumari</strain>
    </source>
</reference>